<feature type="domain" description="SMODS and SLOG-associating 2TM effector" evidence="2">
    <location>
        <begin position="33"/>
        <end position="165"/>
    </location>
</feature>
<name>A0AAU8JE05_9CYAN</name>
<organism evidence="3">
    <name type="scientific">Planktothricoides raciborskii GIHE-MW2</name>
    <dbReference type="NCBI Taxonomy" id="2792601"/>
    <lineage>
        <taxon>Bacteria</taxon>
        <taxon>Bacillati</taxon>
        <taxon>Cyanobacteriota</taxon>
        <taxon>Cyanophyceae</taxon>
        <taxon>Oscillatoriophycideae</taxon>
        <taxon>Oscillatoriales</taxon>
        <taxon>Oscillatoriaceae</taxon>
        <taxon>Planktothricoides</taxon>
    </lineage>
</organism>
<gene>
    <name evidence="3" type="ORF">ABWT76_000160</name>
</gene>
<proteinExistence type="predicted"/>
<evidence type="ECO:0000313" key="3">
    <source>
        <dbReference type="EMBL" id="XCM37404.1"/>
    </source>
</evidence>
<reference evidence="3" key="1">
    <citation type="submission" date="2024-07" db="EMBL/GenBank/DDBJ databases">
        <authorList>
            <person name="Kim Y.J."/>
            <person name="Jeong J.Y."/>
        </authorList>
    </citation>
    <scope>NUCLEOTIDE SEQUENCE</scope>
    <source>
        <strain evidence="3">GIHE-MW2</strain>
    </source>
</reference>
<dbReference type="EMBL" id="CP159837">
    <property type="protein sequence ID" value="XCM37404.1"/>
    <property type="molecule type" value="Genomic_DNA"/>
</dbReference>
<feature type="transmembrane region" description="Helical" evidence="1">
    <location>
        <begin position="45"/>
        <end position="66"/>
    </location>
</feature>
<dbReference type="AlphaFoldDB" id="A0AAU8JE05"/>
<protein>
    <submittedName>
        <fullName evidence="3">SLATT domain-containing protein</fullName>
    </submittedName>
</protein>
<keyword evidence="1" id="KW-0812">Transmembrane</keyword>
<evidence type="ECO:0000259" key="2">
    <source>
        <dbReference type="Pfam" id="PF18186"/>
    </source>
</evidence>
<evidence type="ECO:0000256" key="1">
    <source>
        <dbReference type="SAM" id="Phobius"/>
    </source>
</evidence>
<dbReference type="RefSeq" id="WP_054467748.1">
    <property type="nucleotide sequence ID" value="NZ_CP159837.1"/>
</dbReference>
<accession>A0AAU8JE05</accession>
<dbReference type="Pfam" id="PF18186">
    <property type="entry name" value="SLATT_4"/>
    <property type="match status" value="1"/>
</dbReference>
<sequence length="201" mass="21826">MVKVEQIMVEKIDDLIKRAKKHGKGAGRIQLGHYRAATVNERWHYGLTLIAAALSAVVGTSIFADLPQKNRIVLSIASILAAVSSALQGGSKFAEKAKEHHDAGADYGSLRRKIDVLCLCLEAGDVTRKQALEELEEISKTFTSLAHQSPVLSERAYNAAVKIFDKDHPQYNDSSNVVLVLANPAQILKPSGDKNATQQPS</sequence>
<keyword evidence="1" id="KW-1133">Transmembrane helix</keyword>
<keyword evidence="1" id="KW-0472">Membrane</keyword>
<dbReference type="InterPro" id="IPR040811">
    <property type="entry name" value="SLATT_4"/>
</dbReference>
<dbReference type="NCBIfam" id="NF033632">
    <property type="entry name" value="SLATT_4"/>
    <property type="match status" value="1"/>
</dbReference>